<name>A0A551XCD5_MICAE</name>
<protein>
    <submittedName>
        <fullName evidence="1">Uncharacterized protein</fullName>
    </submittedName>
</protein>
<evidence type="ECO:0000313" key="2">
    <source>
        <dbReference type="Proteomes" id="UP000316443"/>
    </source>
</evidence>
<dbReference type="EMBL" id="SFCA01000200">
    <property type="protein sequence ID" value="TRT46350.1"/>
    <property type="molecule type" value="Genomic_DNA"/>
</dbReference>
<dbReference type="AlphaFoldDB" id="A0A551XCD5"/>
<organism evidence="1 2">
    <name type="scientific">Microcystis aeruginosa Ma_QC_C_20070703_M131</name>
    <dbReference type="NCBI Taxonomy" id="2486263"/>
    <lineage>
        <taxon>Bacteria</taxon>
        <taxon>Bacillati</taxon>
        <taxon>Cyanobacteriota</taxon>
        <taxon>Cyanophyceae</taxon>
        <taxon>Oscillatoriophycideae</taxon>
        <taxon>Chroococcales</taxon>
        <taxon>Microcystaceae</taxon>
        <taxon>Microcystis</taxon>
    </lineage>
</organism>
<gene>
    <name evidence="1" type="ORF">EWV85_18785</name>
</gene>
<reference evidence="1 2" key="1">
    <citation type="submission" date="2019-01" db="EMBL/GenBank/DDBJ databases">
        <title>Coherence of Microcystis species and biogeography revealed through population genomics.</title>
        <authorList>
            <person name="Perez-Carrascal O.M."/>
            <person name="Terrat Y."/>
            <person name="Giani A."/>
            <person name="Fortin N."/>
            <person name="Tromas N."/>
            <person name="Shapiro B.J."/>
        </authorList>
    </citation>
    <scope>NUCLEOTIDE SEQUENCE [LARGE SCALE GENOMIC DNA]</scope>
    <source>
        <strain evidence="1">Ma_QC_C_20070703_M131</strain>
    </source>
</reference>
<dbReference type="Proteomes" id="UP000316443">
    <property type="component" value="Unassembled WGS sequence"/>
</dbReference>
<comment type="caution">
    <text evidence="1">The sequence shown here is derived from an EMBL/GenBank/DDBJ whole genome shotgun (WGS) entry which is preliminary data.</text>
</comment>
<proteinExistence type="predicted"/>
<evidence type="ECO:0000313" key="1">
    <source>
        <dbReference type="EMBL" id="TRT46350.1"/>
    </source>
</evidence>
<sequence>MLLEALLENGFGTFLAKKVPETNVEKSLRGTHPKSCLEGIGEQGAGRREKQSIAWELIVLLKTDLVSKFLHFPEANAKGSALSITSYRSANNNQHLEI</sequence>
<accession>A0A551XCD5</accession>